<keyword evidence="6" id="KW-0238">DNA-binding</keyword>
<dbReference type="Gene3D" id="3.30.160.60">
    <property type="entry name" value="Classic Zinc Finger"/>
    <property type="match status" value="12"/>
</dbReference>
<sequence>MWWDWYRTPVTYTSSDSANSDNEEESDGEEVRHQRGCQRLTILRRNVRGNPKTCKSGAPLKKHPRSHLGRIKRNLADLGEAGEGATKVGQEYQYSCPNCGRAFKSKMSLSNHKRIHCEISSWRKMFPSKKAFASHQRSYAEERGYKHPNAFVRHSEASERKPFKCLECKKRFKWKYRLTEHVRSHTGERPHICPHCGSAFMRKEHLNRHQKIHTRKAINKSSEGREEKQETTHMRQDTSEVPEKMSTKDHCPSDSSIIHTAKNPSAGPTGKENVSNSSCLTQPTRNLRGKELYKCQYCEESFSEQNSLEKHESSHKSEKPYQCSECGKKFSQKRYLVQHEKTHRRQKNKTVKLTRSLRLRNHNSVPEKIQAGLILLPCRDSVREGVVTRSSSLTKRPKPLTEDKLYKCQYCGKCTKTKTSLISHEKIHRRKKPFQCLKCEKNFLHRKSLDSHQRSHLRKKLSKCSDLDKKNTTKNPPSPEHKISHRRKLPCFCFDCGKSFNNKYALQRHQRTHSKKKPFKCSGCGKGFIQTWHMKKHEKVHLKDEHPKKSITAEINDEFSNSTNGCLSEKPSSVQDEPQAISEIRKINTLQGVQEEKIEPQAVITESSGSEAAGDFEQVDISVKVPVKLCGKSKEEEVQNRLQEEIFVGQSLKAERKLGKEDMAVLQDKPCFGQQIQPRKCPRKTGLRRRTKEKIPARWLLRSQTMTRRKSKQEKLVANKQDKSCLCQRNGPEMIPRTKAKSSQGCKKIKASSASQKSLHATISPRLFKTVPNLSLSELSQETFSGEMQATGSAEEVSVSCAEQEMELQEALGTEAEGNSGLENHRTEKEVAADMSEQAEPPGMPLILEESDQQNFSIVQTAEMENVTSQNLRTVSVNQQPEAEAAESGTGGRSSPRKNCEEERGCNGPQTMPVKSKRTVKKDGMDNDCKPEKTHTKHTCGQCQRSFKSQGGLLIHEKTHIENRLFVCTQCDKKLSNVAALKVHMRIHTGERPFKCSKCEFRCNAISILNRHHKKIHSPKKPFPCQRCGKSFWFSHGLIIHLKTHSKKSCYNHSSFIHKSLLKLHSRCKHLEPVELTRSSD</sequence>
<feature type="region of interest" description="Disordered" evidence="9">
    <location>
        <begin position="50"/>
        <end position="69"/>
    </location>
</feature>
<accession>A0A8D0KEU8</accession>
<evidence type="ECO:0000256" key="2">
    <source>
        <dbReference type="ARBA" id="ARBA00022723"/>
    </source>
</evidence>
<feature type="domain" description="C2H2-type" evidence="10">
    <location>
        <begin position="406"/>
        <end position="433"/>
    </location>
</feature>
<keyword evidence="12" id="KW-1185">Reference proteome</keyword>
<feature type="domain" description="C2H2-type" evidence="10">
    <location>
        <begin position="163"/>
        <end position="190"/>
    </location>
</feature>
<dbReference type="Pfam" id="PF00096">
    <property type="entry name" value="zf-C2H2"/>
    <property type="match status" value="9"/>
</dbReference>
<dbReference type="AlphaFoldDB" id="A0A8D0KEU8"/>
<evidence type="ECO:0000256" key="6">
    <source>
        <dbReference type="ARBA" id="ARBA00023125"/>
    </source>
</evidence>
<feature type="domain" description="C2H2-type" evidence="10">
    <location>
        <begin position="519"/>
        <end position="546"/>
    </location>
</feature>
<dbReference type="PROSITE" id="PS50157">
    <property type="entry name" value="ZINC_FINGER_C2H2_2"/>
    <property type="match status" value="13"/>
</dbReference>
<feature type="compositionally biased region" description="Basic and acidic residues" evidence="9">
    <location>
        <begin position="222"/>
        <end position="252"/>
    </location>
</feature>
<feature type="domain" description="C2H2-type" evidence="10">
    <location>
        <begin position="489"/>
        <end position="518"/>
    </location>
</feature>
<dbReference type="FunFam" id="3.30.160.60:FF:000506">
    <property type="entry name" value="Zinc finger protein 23"/>
    <property type="match status" value="1"/>
</dbReference>
<feature type="domain" description="C2H2-type" evidence="10">
    <location>
        <begin position="321"/>
        <end position="348"/>
    </location>
</feature>
<keyword evidence="7" id="KW-0539">Nucleus</keyword>
<dbReference type="FunFam" id="3.30.160.60:FF:000446">
    <property type="entry name" value="Zinc finger protein"/>
    <property type="match status" value="1"/>
</dbReference>
<evidence type="ECO:0000313" key="12">
    <source>
        <dbReference type="Proteomes" id="UP000694421"/>
    </source>
</evidence>
<evidence type="ECO:0000256" key="9">
    <source>
        <dbReference type="SAM" id="MobiDB-lite"/>
    </source>
</evidence>
<protein>
    <recommendedName>
        <fullName evidence="10">C2H2-type domain-containing protein</fullName>
    </recommendedName>
</protein>
<reference evidence="11" key="1">
    <citation type="submission" date="2025-08" db="UniProtKB">
        <authorList>
            <consortium name="Ensembl"/>
        </authorList>
    </citation>
    <scope>IDENTIFICATION</scope>
</reference>
<evidence type="ECO:0000256" key="5">
    <source>
        <dbReference type="ARBA" id="ARBA00022833"/>
    </source>
</evidence>
<feature type="domain" description="C2H2-type" evidence="10">
    <location>
        <begin position="434"/>
        <end position="461"/>
    </location>
</feature>
<dbReference type="InterPro" id="IPR036236">
    <property type="entry name" value="Znf_C2H2_sf"/>
</dbReference>
<dbReference type="OMA" id="QSCERGQ"/>
<feature type="region of interest" description="Disordered" evidence="9">
    <location>
        <begin position="13"/>
        <end position="35"/>
    </location>
</feature>
<dbReference type="Ensembl" id="ENSSMRT00000024917.1">
    <property type="protein sequence ID" value="ENSSMRP00000021259.1"/>
    <property type="gene ID" value="ENSSMRG00000016548.1"/>
</dbReference>
<feature type="domain" description="C2H2-type" evidence="10">
    <location>
        <begin position="94"/>
        <end position="116"/>
    </location>
</feature>
<proteinExistence type="predicted"/>
<feature type="domain" description="C2H2-type" evidence="10">
    <location>
        <begin position="1023"/>
        <end position="1050"/>
    </location>
</feature>
<dbReference type="PROSITE" id="PS00028">
    <property type="entry name" value="ZINC_FINGER_C2H2_1"/>
    <property type="match status" value="12"/>
</dbReference>
<dbReference type="InterPro" id="IPR050826">
    <property type="entry name" value="Krueppel_C2H2_ZnFinger"/>
</dbReference>
<dbReference type="GO" id="GO:0008270">
    <property type="term" value="F:zinc ion binding"/>
    <property type="evidence" value="ECO:0007669"/>
    <property type="project" value="UniProtKB-KW"/>
</dbReference>
<reference evidence="11" key="2">
    <citation type="submission" date="2025-09" db="UniProtKB">
        <authorList>
            <consortium name="Ensembl"/>
        </authorList>
    </citation>
    <scope>IDENTIFICATION</scope>
</reference>
<keyword evidence="3" id="KW-0677">Repeat</keyword>
<feature type="region of interest" description="Disordered" evidence="9">
    <location>
        <begin position="877"/>
        <end position="933"/>
    </location>
</feature>
<dbReference type="GO" id="GO:0003677">
    <property type="term" value="F:DNA binding"/>
    <property type="evidence" value="ECO:0007669"/>
    <property type="project" value="UniProtKB-KW"/>
</dbReference>
<dbReference type="Proteomes" id="UP000694421">
    <property type="component" value="Unplaced"/>
</dbReference>
<keyword evidence="2" id="KW-0479">Metal-binding</keyword>
<comment type="subcellular location">
    <subcellularLocation>
        <location evidence="1">Nucleus</location>
    </subcellularLocation>
</comment>
<name>A0A8D0KEU8_SALMN</name>
<dbReference type="FunFam" id="3.30.160.60:FF:000870">
    <property type="entry name" value="zinc finger protein 197 isoform X1"/>
    <property type="match status" value="1"/>
</dbReference>
<evidence type="ECO:0000256" key="7">
    <source>
        <dbReference type="ARBA" id="ARBA00023242"/>
    </source>
</evidence>
<dbReference type="InterPro" id="IPR013087">
    <property type="entry name" value="Znf_C2H2_type"/>
</dbReference>
<feature type="compositionally biased region" description="Basic residues" evidence="9">
    <location>
        <begin position="60"/>
        <end position="69"/>
    </location>
</feature>
<dbReference type="PANTHER" id="PTHR24377">
    <property type="entry name" value="IP01015P-RELATED"/>
    <property type="match status" value="1"/>
</dbReference>
<dbReference type="FunFam" id="3.30.160.60:FF:000100">
    <property type="entry name" value="Zinc finger 45-like"/>
    <property type="match status" value="2"/>
</dbReference>
<feature type="domain" description="C2H2-type" evidence="10">
    <location>
        <begin position="938"/>
        <end position="965"/>
    </location>
</feature>
<evidence type="ECO:0000259" key="10">
    <source>
        <dbReference type="PROSITE" id="PS50157"/>
    </source>
</evidence>
<feature type="region of interest" description="Disordered" evidence="9">
    <location>
        <begin position="211"/>
        <end position="280"/>
    </location>
</feature>
<dbReference type="SUPFAM" id="SSF57667">
    <property type="entry name" value="beta-beta-alpha zinc fingers"/>
    <property type="match status" value="8"/>
</dbReference>
<dbReference type="SMART" id="SM00355">
    <property type="entry name" value="ZnF_C2H2"/>
    <property type="match status" value="13"/>
</dbReference>
<evidence type="ECO:0000313" key="11">
    <source>
        <dbReference type="Ensembl" id="ENSSMRP00000021259.1"/>
    </source>
</evidence>
<feature type="domain" description="C2H2-type" evidence="10">
    <location>
        <begin position="191"/>
        <end position="218"/>
    </location>
</feature>
<feature type="domain" description="C2H2-type" evidence="10">
    <location>
        <begin position="994"/>
        <end position="1022"/>
    </location>
</feature>
<keyword evidence="4 8" id="KW-0863">Zinc-finger</keyword>
<organism evidence="11 12">
    <name type="scientific">Salvator merianae</name>
    <name type="common">Argentine black and white tegu</name>
    <name type="synonym">Tupinambis merianae</name>
    <dbReference type="NCBI Taxonomy" id="96440"/>
    <lineage>
        <taxon>Eukaryota</taxon>
        <taxon>Metazoa</taxon>
        <taxon>Chordata</taxon>
        <taxon>Craniata</taxon>
        <taxon>Vertebrata</taxon>
        <taxon>Euteleostomi</taxon>
        <taxon>Lepidosauria</taxon>
        <taxon>Squamata</taxon>
        <taxon>Bifurcata</taxon>
        <taxon>Unidentata</taxon>
        <taxon>Episquamata</taxon>
        <taxon>Laterata</taxon>
        <taxon>Teiioidea</taxon>
        <taxon>Teiidae</taxon>
        <taxon>Salvator</taxon>
    </lineage>
</organism>
<evidence type="ECO:0000256" key="8">
    <source>
        <dbReference type="PROSITE-ProRule" id="PRU00042"/>
    </source>
</evidence>
<dbReference type="GO" id="GO:0005634">
    <property type="term" value="C:nucleus"/>
    <property type="evidence" value="ECO:0007669"/>
    <property type="project" value="UniProtKB-SubCell"/>
</dbReference>
<dbReference type="FunFam" id="3.30.160.60:FF:000045">
    <property type="entry name" value="ZFP69 zinc finger protein B"/>
    <property type="match status" value="1"/>
</dbReference>
<dbReference type="GeneTree" id="ENSGT01150000286918"/>
<evidence type="ECO:0000256" key="4">
    <source>
        <dbReference type="ARBA" id="ARBA00022771"/>
    </source>
</evidence>
<evidence type="ECO:0000256" key="1">
    <source>
        <dbReference type="ARBA" id="ARBA00004123"/>
    </source>
</evidence>
<feature type="domain" description="C2H2-type" evidence="10">
    <location>
        <begin position="293"/>
        <end position="320"/>
    </location>
</feature>
<keyword evidence="5" id="KW-0862">Zinc</keyword>
<feature type="compositionally biased region" description="Basic and acidic residues" evidence="9">
    <location>
        <begin position="921"/>
        <end position="933"/>
    </location>
</feature>
<evidence type="ECO:0000256" key="3">
    <source>
        <dbReference type="ARBA" id="ARBA00022737"/>
    </source>
</evidence>
<feature type="domain" description="C2H2-type" evidence="10">
    <location>
        <begin position="966"/>
        <end position="993"/>
    </location>
</feature>
<feature type="region of interest" description="Disordered" evidence="9">
    <location>
        <begin position="450"/>
        <end position="483"/>
    </location>
</feature>